<evidence type="ECO:0000313" key="5">
    <source>
        <dbReference type="Proteomes" id="UP000652354"/>
    </source>
</evidence>
<accession>A0A919Q1H8</accession>
<dbReference type="PROSITE" id="PS50977">
    <property type="entry name" value="HTH_TETR_2"/>
    <property type="match status" value="1"/>
</dbReference>
<reference evidence="4" key="1">
    <citation type="submission" date="2021-01" db="EMBL/GenBank/DDBJ databases">
        <title>Whole genome shotgun sequence of Demequina activiva NBRC 110675.</title>
        <authorList>
            <person name="Komaki H."/>
            <person name="Tamura T."/>
        </authorList>
    </citation>
    <scope>NUCLEOTIDE SEQUENCE</scope>
    <source>
        <strain evidence="4">NBRC 110675</strain>
    </source>
</reference>
<organism evidence="4 5">
    <name type="scientific">Demequina activiva</name>
    <dbReference type="NCBI Taxonomy" id="1582364"/>
    <lineage>
        <taxon>Bacteria</taxon>
        <taxon>Bacillati</taxon>
        <taxon>Actinomycetota</taxon>
        <taxon>Actinomycetes</taxon>
        <taxon>Micrococcales</taxon>
        <taxon>Demequinaceae</taxon>
        <taxon>Demequina</taxon>
    </lineage>
</organism>
<dbReference type="AlphaFoldDB" id="A0A919Q1H8"/>
<feature type="DNA-binding region" description="H-T-H motif" evidence="2">
    <location>
        <begin position="31"/>
        <end position="50"/>
    </location>
</feature>
<feature type="domain" description="HTH tetR-type" evidence="3">
    <location>
        <begin position="8"/>
        <end position="68"/>
    </location>
</feature>
<dbReference type="GO" id="GO:0000976">
    <property type="term" value="F:transcription cis-regulatory region binding"/>
    <property type="evidence" value="ECO:0007669"/>
    <property type="project" value="TreeGrafter"/>
</dbReference>
<dbReference type="PANTHER" id="PTHR30055:SF228">
    <property type="entry name" value="TRANSCRIPTIONAL REGULATOR-RELATED"/>
    <property type="match status" value="1"/>
</dbReference>
<keyword evidence="5" id="KW-1185">Reference proteome</keyword>
<dbReference type="InterPro" id="IPR001647">
    <property type="entry name" value="HTH_TetR"/>
</dbReference>
<dbReference type="EMBL" id="BONR01000001">
    <property type="protein sequence ID" value="GIG53909.1"/>
    <property type="molecule type" value="Genomic_DNA"/>
</dbReference>
<dbReference type="SUPFAM" id="SSF48498">
    <property type="entry name" value="Tetracyclin repressor-like, C-terminal domain"/>
    <property type="match status" value="1"/>
</dbReference>
<sequence length="187" mass="20307">MARRLKPEVRRARILDTAMAIIDASGHRGLTMASLARACDLSTPGLLHYYPDIDTLLVAVVEHRDERDVAALNSAARGPDGDLPVRAVLDAIVDNIAARPRAALLFASVQADALDPAHPGHVFFRERAERLAHWLAAHLGGPDAEPLAHRLFAAMDGLQLHYLRDPEGFDLRAQWAAVADGLLDAHS</sequence>
<dbReference type="InterPro" id="IPR036271">
    <property type="entry name" value="Tet_transcr_reg_TetR-rel_C_sf"/>
</dbReference>
<evidence type="ECO:0000256" key="1">
    <source>
        <dbReference type="ARBA" id="ARBA00023125"/>
    </source>
</evidence>
<evidence type="ECO:0000256" key="2">
    <source>
        <dbReference type="PROSITE-ProRule" id="PRU00335"/>
    </source>
</evidence>
<evidence type="ECO:0000313" key="4">
    <source>
        <dbReference type="EMBL" id="GIG53909.1"/>
    </source>
</evidence>
<dbReference type="GO" id="GO:0003700">
    <property type="term" value="F:DNA-binding transcription factor activity"/>
    <property type="evidence" value="ECO:0007669"/>
    <property type="project" value="TreeGrafter"/>
</dbReference>
<dbReference type="Pfam" id="PF00440">
    <property type="entry name" value="TetR_N"/>
    <property type="match status" value="1"/>
</dbReference>
<dbReference type="SUPFAM" id="SSF46689">
    <property type="entry name" value="Homeodomain-like"/>
    <property type="match status" value="1"/>
</dbReference>
<dbReference type="InterPro" id="IPR050109">
    <property type="entry name" value="HTH-type_TetR-like_transc_reg"/>
</dbReference>
<dbReference type="InterPro" id="IPR009057">
    <property type="entry name" value="Homeodomain-like_sf"/>
</dbReference>
<proteinExistence type="predicted"/>
<dbReference type="Gene3D" id="1.10.357.10">
    <property type="entry name" value="Tetracycline Repressor, domain 2"/>
    <property type="match status" value="1"/>
</dbReference>
<dbReference type="RefSeq" id="WP_203653345.1">
    <property type="nucleotide sequence ID" value="NZ_BONR01000001.1"/>
</dbReference>
<name>A0A919Q1H8_9MICO</name>
<dbReference type="PANTHER" id="PTHR30055">
    <property type="entry name" value="HTH-TYPE TRANSCRIPTIONAL REGULATOR RUTR"/>
    <property type="match status" value="1"/>
</dbReference>
<dbReference type="Proteomes" id="UP000652354">
    <property type="component" value="Unassembled WGS sequence"/>
</dbReference>
<protein>
    <submittedName>
        <fullName evidence="4">TetR family transcriptional regulator</fullName>
    </submittedName>
</protein>
<keyword evidence="1 2" id="KW-0238">DNA-binding</keyword>
<evidence type="ECO:0000259" key="3">
    <source>
        <dbReference type="PROSITE" id="PS50977"/>
    </source>
</evidence>
<gene>
    <name evidence="4" type="ORF">Dac01nite_06610</name>
</gene>
<comment type="caution">
    <text evidence="4">The sequence shown here is derived from an EMBL/GenBank/DDBJ whole genome shotgun (WGS) entry which is preliminary data.</text>
</comment>